<dbReference type="GO" id="GO:0007234">
    <property type="term" value="P:osmosensory signaling via phosphorelay pathway"/>
    <property type="evidence" value="ECO:0007669"/>
    <property type="project" value="TreeGrafter"/>
</dbReference>
<feature type="domain" description="Histidine kinase" evidence="8">
    <location>
        <begin position="265"/>
        <end position="501"/>
    </location>
</feature>
<dbReference type="PANTHER" id="PTHR42878:SF15">
    <property type="entry name" value="BACTERIOPHYTOCHROME"/>
    <property type="match status" value="1"/>
</dbReference>
<dbReference type="CDD" id="cd00075">
    <property type="entry name" value="HATPase"/>
    <property type="match status" value="1"/>
</dbReference>
<feature type="transmembrane region" description="Helical" evidence="7">
    <location>
        <begin position="25"/>
        <end position="47"/>
    </location>
</feature>
<reference evidence="9 10" key="1">
    <citation type="submission" date="2020-03" db="EMBL/GenBank/DDBJ databases">
        <title>Genomic Encyclopedia of Type Strains, Phase IV (KMG-IV): sequencing the most valuable type-strain genomes for metagenomic binning, comparative biology and taxonomic classification.</title>
        <authorList>
            <person name="Goeker M."/>
        </authorList>
    </citation>
    <scope>NUCLEOTIDE SEQUENCE [LARGE SCALE GENOMIC DNA]</scope>
    <source>
        <strain evidence="9 10">DSM 4736</strain>
    </source>
</reference>
<evidence type="ECO:0000313" key="10">
    <source>
        <dbReference type="Proteomes" id="UP000587415"/>
    </source>
</evidence>
<keyword evidence="7" id="KW-1133">Transmembrane helix</keyword>
<dbReference type="SUPFAM" id="SSF55874">
    <property type="entry name" value="ATPase domain of HSP90 chaperone/DNA topoisomerase II/histidine kinase"/>
    <property type="match status" value="1"/>
</dbReference>
<evidence type="ECO:0000256" key="5">
    <source>
        <dbReference type="ARBA" id="ARBA00022777"/>
    </source>
</evidence>
<dbReference type="SUPFAM" id="SSF47384">
    <property type="entry name" value="Homodimeric domain of signal transducing histidine kinase"/>
    <property type="match status" value="1"/>
</dbReference>
<dbReference type="InterPro" id="IPR003594">
    <property type="entry name" value="HATPase_dom"/>
</dbReference>
<keyword evidence="5 9" id="KW-0418">Kinase</keyword>
<comment type="catalytic activity">
    <reaction evidence="1">
        <text>ATP + protein L-histidine = ADP + protein N-phospho-L-histidine.</text>
        <dbReference type="EC" id="2.7.13.3"/>
    </reaction>
</comment>
<gene>
    <name evidence="9" type="ORF">GGQ87_000370</name>
</gene>
<dbReference type="Gene3D" id="3.30.565.10">
    <property type="entry name" value="Histidine kinase-like ATPase, C-terminal domain"/>
    <property type="match status" value="1"/>
</dbReference>
<dbReference type="InterPro" id="IPR036890">
    <property type="entry name" value="HATPase_C_sf"/>
</dbReference>
<evidence type="ECO:0000256" key="7">
    <source>
        <dbReference type="SAM" id="Phobius"/>
    </source>
</evidence>
<sequence>MFSALRPSLPALIRFARTPSIGRSIVSLLAGAILLLLAVNIATFVMIQRTAAFNDQVERSQQVRRAARTLLISMIDAETGQRGYLLTGRQDFLEPYTRAETAAPVQMEALEELAAGDPELRPHVESMVERGRDKLAELERVSALARTGRNGEALRLVQTGQGKALMDRIRADVAAIDEIENVRLESRTLQSERGSRLTLWANAFAGLLIVLLAGIMIWLVRRYVEEIQTARDTLDRLNAGLESQVRERTAQLTRANDEIQRFAYIVSHDLRAPLVNIMGYTSELEQAGQVLDRQLARIETDAPKALDAEAATAVREDVPEAIGFIRASTGKMDRLINAILKLSREGRRALLPELLDMTAMAQGIADSVRHQTGEAGAEIVVEPLPRLESDRLSMEQVFGNLIDNAVKYLDLARPGRIVVSGEDEPGGWVVYRIADNGRGVSPRDHERIFELFRRSGKQDRPGEGLGLAFVRNSVRRLGGEITVESELGKGSTFVLKFPTRLTLEESGEAA</sequence>
<dbReference type="InterPro" id="IPR007891">
    <property type="entry name" value="CHASE3"/>
</dbReference>
<comment type="caution">
    <text evidence="9">The sequence shown here is derived from an EMBL/GenBank/DDBJ whole genome shotgun (WGS) entry which is preliminary data.</text>
</comment>
<dbReference type="InterPro" id="IPR005467">
    <property type="entry name" value="His_kinase_dom"/>
</dbReference>
<dbReference type="AlphaFoldDB" id="A0A7X5YIC2"/>
<keyword evidence="3" id="KW-0597">Phosphoprotein</keyword>
<dbReference type="PRINTS" id="PR00344">
    <property type="entry name" value="BCTRLSENSOR"/>
</dbReference>
<dbReference type="PANTHER" id="PTHR42878">
    <property type="entry name" value="TWO-COMPONENT HISTIDINE KINASE"/>
    <property type="match status" value="1"/>
</dbReference>
<name>A0A7X5YIC2_9CAUL</name>
<dbReference type="Pfam" id="PF00512">
    <property type="entry name" value="HisKA"/>
    <property type="match status" value="1"/>
</dbReference>
<evidence type="ECO:0000256" key="3">
    <source>
        <dbReference type="ARBA" id="ARBA00022553"/>
    </source>
</evidence>
<dbReference type="InterPro" id="IPR036097">
    <property type="entry name" value="HisK_dim/P_sf"/>
</dbReference>
<dbReference type="GO" id="GO:0000156">
    <property type="term" value="F:phosphorelay response regulator activity"/>
    <property type="evidence" value="ECO:0007669"/>
    <property type="project" value="TreeGrafter"/>
</dbReference>
<feature type="transmembrane region" description="Helical" evidence="7">
    <location>
        <begin position="197"/>
        <end position="220"/>
    </location>
</feature>
<keyword evidence="4" id="KW-0808">Transferase</keyword>
<dbReference type="Pfam" id="PF02518">
    <property type="entry name" value="HATPase_c"/>
    <property type="match status" value="1"/>
</dbReference>
<dbReference type="SMART" id="SM00387">
    <property type="entry name" value="HATPase_c"/>
    <property type="match status" value="1"/>
</dbReference>
<dbReference type="InterPro" id="IPR004358">
    <property type="entry name" value="Sig_transdc_His_kin-like_C"/>
</dbReference>
<evidence type="ECO:0000256" key="4">
    <source>
        <dbReference type="ARBA" id="ARBA00022679"/>
    </source>
</evidence>
<dbReference type="InterPro" id="IPR003661">
    <property type="entry name" value="HisK_dim/P_dom"/>
</dbReference>
<dbReference type="Gene3D" id="1.10.287.130">
    <property type="match status" value="1"/>
</dbReference>
<dbReference type="PROSITE" id="PS50109">
    <property type="entry name" value="HIS_KIN"/>
    <property type="match status" value="1"/>
</dbReference>
<keyword evidence="10" id="KW-1185">Reference proteome</keyword>
<accession>A0A7X5YIC2</accession>
<evidence type="ECO:0000256" key="2">
    <source>
        <dbReference type="ARBA" id="ARBA00012438"/>
    </source>
</evidence>
<organism evidence="9 10">
    <name type="scientific">Brevundimonas alba</name>
    <dbReference type="NCBI Taxonomy" id="74314"/>
    <lineage>
        <taxon>Bacteria</taxon>
        <taxon>Pseudomonadati</taxon>
        <taxon>Pseudomonadota</taxon>
        <taxon>Alphaproteobacteria</taxon>
        <taxon>Caulobacterales</taxon>
        <taxon>Caulobacteraceae</taxon>
        <taxon>Brevundimonas</taxon>
    </lineage>
</organism>
<dbReference type="Proteomes" id="UP000587415">
    <property type="component" value="Unassembled WGS sequence"/>
</dbReference>
<dbReference type="GO" id="GO:0030295">
    <property type="term" value="F:protein kinase activator activity"/>
    <property type="evidence" value="ECO:0007669"/>
    <property type="project" value="TreeGrafter"/>
</dbReference>
<dbReference type="InterPro" id="IPR050351">
    <property type="entry name" value="BphY/WalK/GraS-like"/>
</dbReference>
<evidence type="ECO:0000259" key="8">
    <source>
        <dbReference type="PROSITE" id="PS50109"/>
    </source>
</evidence>
<dbReference type="Pfam" id="PF05227">
    <property type="entry name" value="CHASE3"/>
    <property type="match status" value="1"/>
</dbReference>
<dbReference type="EC" id="2.7.13.3" evidence="2"/>
<dbReference type="EMBL" id="JAATJM010000001">
    <property type="protein sequence ID" value="NJC40112.1"/>
    <property type="molecule type" value="Genomic_DNA"/>
</dbReference>
<proteinExistence type="predicted"/>
<keyword evidence="7" id="KW-0472">Membrane</keyword>
<dbReference type="CDD" id="cd19410">
    <property type="entry name" value="HK9-like_sensor"/>
    <property type="match status" value="1"/>
</dbReference>
<dbReference type="GO" id="GO:0000155">
    <property type="term" value="F:phosphorelay sensor kinase activity"/>
    <property type="evidence" value="ECO:0007669"/>
    <property type="project" value="InterPro"/>
</dbReference>
<feature type="coiled-coil region" evidence="6">
    <location>
        <begin position="220"/>
        <end position="258"/>
    </location>
</feature>
<evidence type="ECO:0000256" key="1">
    <source>
        <dbReference type="ARBA" id="ARBA00000085"/>
    </source>
</evidence>
<keyword evidence="7" id="KW-0812">Transmembrane</keyword>
<keyword evidence="6" id="KW-0175">Coiled coil</keyword>
<evidence type="ECO:0000313" key="9">
    <source>
        <dbReference type="EMBL" id="NJC40112.1"/>
    </source>
</evidence>
<protein>
    <recommendedName>
        <fullName evidence="2">histidine kinase</fullName>
        <ecNumber evidence="2">2.7.13.3</ecNumber>
    </recommendedName>
</protein>
<evidence type="ECO:0000256" key="6">
    <source>
        <dbReference type="SAM" id="Coils"/>
    </source>
</evidence>
<dbReference type="CDD" id="cd00082">
    <property type="entry name" value="HisKA"/>
    <property type="match status" value="1"/>
</dbReference>